<dbReference type="PANTHER" id="PTHR36508:SF1">
    <property type="entry name" value="PROTEIN SLYX"/>
    <property type="match status" value="1"/>
</dbReference>
<dbReference type="Pfam" id="PF04102">
    <property type="entry name" value="SlyX"/>
    <property type="match status" value="1"/>
</dbReference>
<protein>
    <recommendedName>
        <fullName evidence="4">Protein SlyX homolog</fullName>
    </recommendedName>
</protein>
<dbReference type="Proteomes" id="UP001501337">
    <property type="component" value="Unassembled WGS sequence"/>
</dbReference>
<evidence type="ECO:0000313" key="3">
    <source>
        <dbReference type="Proteomes" id="UP001501337"/>
    </source>
</evidence>
<dbReference type="Gene3D" id="1.20.5.300">
    <property type="match status" value="1"/>
</dbReference>
<dbReference type="EMBL" id="BAABBO010000009">
    <property type="protein sequence ID" value="GAA3962186.1"/>
    <property type="molecule type" value="Genomic_DNA"/>
</dbReference>
<evidence type="ECO:0000313" key="2">
    <source>
        <dbReference type="EMBL" id="GAA3962186.1"/>
    </source>
</evidence>
<dbReference type="PANTHER" id="PTHR36508">
    <property type="entry name" value="PROTEIN SLYX"/>
    <property type="match status" value="1"/>
</dbReference>
<gene>
    <name evidence="2" type="ORF">GCM10022278_20240</name>
</gene>
<name>A0ABP7PCE1_9GAMM</name>
<proteinExistence type="predicted"/>
<feature type="region of interest" description="Disordered" evidence="1">
    <location>
        <begin position="60"/>
        <end position="79"/>
    </location>
</feature>
<reference evidence="3" key="1">
    <citation type="journal article" date="2019" name="Int. J. Syst. Evol. Microbiol.">
        <title>The Global Catalogue of Microorganisms (GCM) 10K type strain sequencing project: providing services to taxonomists for standard genome sequencing and annotation.</title>
        <authorList>
            <consortium name="The Broad Institute Genomics Platform"/>
            <consortium name="The Broad Institute Genome Sequencing Center for Infectious Disease"/>
            <person name="Wu L."/>
            <person name="Ma J."/>
        </authorList>
    </citation>
    <scope>NUCLEOTIDE SEQUENCE [LARGE SCALE GENOMIC DNA]</scope>
    <source>
        <strain evidence="3">JCM 17555</strain>
    </source>
</reference>
<accession>A0ABP7PCE1</accession>
<evidence type="ECO:0008006" key="4">
    <source>
        <dbReference type="Google" id="ProtNLM"/>
    </source>
</evidence>
<dbReference type="InterPro" id="IPR007236">
    <property type="entry name" value="SlyX"/>
</dbReference>
<comment type="caution">
    <text evidence="2">The sequence shown here is derived from an EMBL/GenBank/DDBJ whole genome shotgun (WGS) entry which is preliminary data.</text>
</comment>
<evidence type="ECO:0000256" key="1">
    <source>
        <dbReference type="SAM" id="MobiDB-lite"/>
    </source>
</evidence>
<keyword evidence="3" id="KW-1185">Reference proteome</keyword>
<organism evidence="2 3">
    <name type="scientific">Allohahella marinimesophila</name>
    <dbReference type="NCBI Taxonomy" id="1054972"/>
    <lineage>
        <taxon>Bacteria</taxon>
        <taxon>Pseudomonadati</taxon>
        <taxon>Pseudomonadota</taxon>
        <taxon>Gammaproteobacteria</taxon>
        <taxon>Oceanospirillales</taxon>
        <taxon>Hahellaceae</taxon>
        <taxon>Allohahella</taxon>
    </lineage>
</organism>
<sequence>MAGHATATRLQQLESALEDLQSRFLFQEDTLLQLDDALVTQQNTIDRLEKLLADFADKVDQQLHDRQGGSPEHEKPPHY</sequence>